<dbReference type="EMBL" id="DTMM01000030">
    <property type="protein sequence ID" value="HFT92633.1"/>
    <property type="molecule type" value="Genomic_DNA"/>
</dbReference>
<reference evidence="2" key="1">
    <citation type="journal article" date="2020" name="mSystems">
        <title>Genome- and Community-Level Interaction Insights into Carbon Utilization and Element Cycling Functions of Hydrothermarchaeota in Hydrothermal Sediment.</title>
        <authorList>
            <person name="Zhou Z."/>
            <person name="Liu Y."/>
            <person name="Xu W."/>
            <person name="Pan J."/>
            <person name="Luo Z.H."/>
            <person name="Li M."/>
        </authorList>
    </citation>
    <scope>NUCLEOTIDE SEQUENCE [LARGE SCALE GENOMIC DNA]</scope>
    <source>
        <strain evidence="2">SpSt-902</strain>
    </source>
</reference>
<protein>
    <submittedName>
        <fullName evidence="2">Carboxymuconolactone decarboxylase family protein</fullName>
    </submittedName>
</protein>
<name>A0A7C3R2G1_9BACT</name>
<organism evidence="2">
    <name type="scientific">Leptospirillum ferriphilum</name>
    <dbReference type="NCBI Taxonomy" id="178606"/>
    <lineage>
        <taxon>Bacteria</taxon>
        <taxon>Pseudomonadati</taxon>
        <taxon>Nitrospirota</taxon>
        <taxon>Nitrospiria</taxon>
        <taxon>Nitrospirales</taxon>
        <taxon>Nitrospiraceae</taxon>
        <taxon>Leptospirillum</taxon>
    </lineage>
</organism>
<dbReference type="PANTHER" id="PTHR33930">
    <property type="entry name" value="ALKYL HYDROPEROXIDE REDUCTASE AHPD"/>
    <property type="match status" value="1"/>
</dbReference>
<dbReference type="SUPFAM" id="SSF69118">
    <property type="entry name" value="AhpD-like"/>
    <property type="match status" value="1"/>
</dbReference>
<dbReference type="AlphaFoldDB" id="A0A7C3R2G1"/>
<dbReference type="Pfam" id="PF02627">
    <property type="entry name" value="CMD"/>
    <property type="match status" value="1"/>
</dbReference>
<comment type="caution">
    <text evidence="2">The sequence shown here is derived from an EMBL/GenBank/DDBJ whole genome shotgun (WGS) entry which is preliminary data.</text>
</comment>
<evidence type="ECO:0000313" key="2">
    <source>
        <dbReference type="EMBL" id="HFT92633.1"/>
    </source>
</evidence>
<dbReference type="InterPro" id="IPR003779">
    <property type="entry name" value="CMD-like"/>
</dbReference>
<dbReference type="InterPro" id="IPR029032">
    <property type="entry name" value="AhpD-like"/>
</dbReference>
<sequence>MEKKVSELMDLIHRLESQYPNETRSFLNFMQRAEGGAALSLKTKELINVALSVASQCEWCIPFHVKGAVDAGATRDELMESGFMAVLMHGGPALAYLTPLMESIDEFRSPGDKQ</sequence>
<dbReference type="Gene3D" id="1.20.1290.10">
    <property type="entry name" value="AhpD-like"/>
    <property type="match status" value="1"/>
</dbReference>
<dbReference type="NCBIfam" id="TIGR00778">
    <property type="entry name" value="ahpD_dom"/>
    <property type="match status" value="1"/>
</dbReference>
<dbReference type="PANTHER" id="PTHR33930:SF2">
    <property type="entry name" value="BLR3452 PROTEIN"/>
    <property type="match status" value="1"/>
</dbReference>
<proteinExistence type="predicted"/>
<accession>A0A7C3R2G1</accession>
<gene>
    <name evidence="2" type="ORF">ENX03_01585</name>
</gene>
<dbReference type="InterPro" id="IPR004675">
    <property type="entry name" value="AhpD_core"/>
</dbReference>
<evidence type="ECO:0000259" key="1">
    <source>
        <dbReference type="Pfam" id="PF02627"/>
    </source>
</evidence>
<dbReference type="GO" id="GO:0051920">
    <property type="term" value="F:peroxiredoxin activity"/>
    <property type="evidence" value="ECO:0007669"/>
    <property type="project" value="InterPro"/>
</dbReference>
<feature type="domain" description="Carboxymuconolactone decarboxylase-like" evidence="1">
    <location>
        <begin position="26"/>
        <end position="98"/>
    </location>
</feature>